<sequence>MTAFGHRKVEDVVEVGRDRGEVAGGQVDRLAADTGLLEAGTGGGVGEAGDAPDLVVGRQGPGDGCADLAGDTGDQDFESGMTAIVSGLAPCGIRSVGRRCARLGRIPRVRR</sequence>
<evidence type="ECO:0000313" key="1">
    <source>
        <dbReference type="EMBL" id="BCI88079.1"/>
    </source>
</evidence>
<dbReference type="AlphaFoldDB" id="A0A7G1IES2"/>
<gene>
    <name evidence="1" type="ORF">NIIDMKKI_32850</name>
</gene>
<accession>A0A7G1IES2</accession>
<dbReference type="Proteomes" id="UP000516380">
    <property type="component" value="Chromosome"/>
</dbReference>
<evidence type="ECO:0000313" key="2">
    <source>
        <dbReference type="Proteomes" id="UP000516380"/>
    </source>
</evidence>
<protein>
    <submittedName>
        <fullName evidence="1">Uncharacterized protein</fullName>
    </submittedName>
</protein>
<dbReference type="EMBL" id="AP023343">
    <property type="protein sequence ID" value="BCI88079.1"/>
    <property type="molecule type" value="Genomic_DNA"/>
</dbReference>
<keyword evidence="2" id="KW-1185">Reference proteome</keyword>
<organism evidence="1 2">
    <name type="scientific">Mycobacterium kansasii</name>
    <dbReference type="NCBI Taxonomy" id="1768"/>
    <lineage>
        <taxon>Bacteria</taxon>
        <taxon>Bacillati</taxon>
        <taxon>Actinomycetota</taxon>
        <taxon>Actinomycetes</taxon>
        <taxon>Mycobacteriales</taxon>
        <taxon>Mycobacteriaceae</taxon>
        <taxon>Mycobacterium</taxon>
    </lineage>
</organism>
<name>A0A7G1IES2_MYCKA</name>
<proteinExistence type="predicted"/>
<reference evidence="1 2" key="1">
    <citation type="submission" date="2020-07" db="EMBL/GenBank/DDBJ databases">
        <title>Mycobacterium kansasii (former subtype) with zoonotic potential isolated from diseased indoor pet cat, Japan.</title>
        <authorList>
            <person name="Fukano H."/>
            <person name="Terazono T."/>
            <person name="Hoshino Y."/>
        </authorList>
    </citation>
    <scope>NUCLEOTIDE SEQUENCE [LARGE SCALE GENOMIC DNA]</scope>
    <source>
        <strain evidence="1 2">Kuro-I</strain>
    </source>
</reference>